<accession>A0A0Q9VZD5</accession>
<dbReference type="KEGG" id="dvi:26531270"/>
<keyword evidence="3" id="KW-1185">Reference proteome</keyword>
<dbReference type="InterPro" id="IPR029000">
    <property type="entry name" value="Cyclophilin-like_dom_sf"/>
</dbReference>
<dbReference type="SUPFAM" id="SSF50891">
    <property type="entry name" value="Cyclophilin-like"/>
    <property type="match status" value="1"/>
</dbReference>
<feature type="domain" description="PPIase cyclophilin-type" evidence="1">
    <location>
        <begin position="83"/>
        <end position="227"/>
    </location>
</feature>
<dbReference type="OrthoDB" id="193499at2759"/>
<protein>
    <recommendedName>
        <fullName evidence="1">PPIase cyclophilin-type domain-containing protein</fullName>
    </recommendedName>
</protein>
<dbReference type="InParanoid" id="A0A0Q9VZD5"/>
<dbReference type="Pfam" id="PF00160">
    <property type="entry name" value="Pro_isomerase"/>
    <property type="match status" value="1"/>
</dbReference>
<dbReference type="GO" id="GO:0003755">
    <property type="term" value="F:peptidyl-prolyl cis-trans isomerase activity"/>
    <property type="evidence" value="ECO:0007669"/>
    <property type="project" value="InterPro"/>
</dbReference>
<organism evidence="2 3">
    <name type="scientific">Drosophila virilis</name>
    <name type="common">Fruit fly</name>
    <dbReference type="NCBI Taxonomy" id="7244"/>
    <lineage>
        <taxon>Eukaryota</taxon>
        <taxon>Metazoa</taxon>
        <taxon>Ecdysozoa</taxon>
        <taxon>Arthropoda</taxon>
        <taxon>Hexapoda</taxon>
        <taxon>Insecta</taxon>
        <taxon>Pterygota</taxon>
        <taxon>Neoptera</taxon>
        <taxon>Endopterygota</taxon>
        <taxon>Diptera</taxon>
        <taxon>Brachycera</taxon>
        <taxon>Muscomorpha</taxon>
        <taxon>Ephydroidea</taxon>
        <taxon>Drosophilidae</taxon>
        <taxon>Drosophila</taxon>
    </lineage>
</organism>
<proteinExistence type="predicted"/>
<dbReference type="PROSITE" id="PS50072">
    <property type="entry name" value="CSA_PPIASE_2"/>
    <property type="match status" value="1"/>
</dbReference>
<dbReference type="EMBL" id="CH940669">
    <property type="protein sequence ID" value="KRF78202.1"/>
    <property type="molecule type" value="Genomic_DNA"/>
</dbReference>
<sequence length="228" mass="26361">MEKAAVISRENHRLGCRLLRAKSKVDSHNPWHRSLSVTMSDPTDDLVRKYSAYMPPPLPQRPVHSPKELLRPIIYFDLALRRGQHLGRICIQLYTEVSPEVVLEFVRLAIDNNVEAHKFPRIFPDLWMEGELLPQSRDALKDHHDHPSPLDARQLKGILSYSWNHRQRFPHGLLLYTISFKTLAVTPLERVIFGRVLRGLRLLEVCREFGTKAGKPRKCIEVVKCGLL</sequence>
<dbReference type="Gene3D" id="2.40.100.10">
    <property type="entry name" value="Cyclophilin-like"/>
    <property type="match status" value="1"/>
</dbReference>
<dbReference type="Proteomes" id="UP000008792">
    <property type="component" value="Unassembled WGS sequence"/>
</dbReference>
<reference evidence="2 3" key="1">
    <citation type="journal article" date="2007" name="Nature">
        <title>Evolution of genes and genomes on the Drosophila phylogeny.</title>
        <authorList>
            <consortium name="Drosophila 12 Genomes Consortium"/>
            <person name="Clark A.G."/>
            <person name="Eisen M.B."/>
            <person name="Smith D.R."/>
            <person name="Bergman C.M."/>
            <person name="Oliver B."/>
            <person name="Markow T.A."/>
            <person name="Kaufman T.C."/>
            <person name="Kellis M."/>
            <person name="Gelbart W."/>
            <person name="Iyer V.N."/>
            <person name="Pollard D.A."/>
            <person name="Sackton T.B."/>
            <person name="Larracuente A.M."/>
            <person name="Singh N.D."/>
            <person name="Abad J.P."/>
            <person name="Abt D.N."/>
            <person name="Adryan B."/>
            <person name="Aguade M."/>
            <person name="Akashi H."/>
            <person name="Anderson W.W."/>
            <person name="Aquadro C.F."/>
            <person name="Ardell D.H."/>
            <person name="Arguello R."/>
            <person name="Artieri C.G."/>
            <person name="Barbash D.A."/>
            <person name="Barker D."/>
            <person name="Barsanti P."/>
            <person name="Batterham P."/>
            <person name="Batzoglou S."/>
            <person name="Begun D."/>
            <person name="Bhutkar A."/>
            <person name="Blanco E."/>
            <person name="Bosak S.A."/>
            <person name="Bradley R.K."/>
            <person name="Brand A.D."/>
            <person name="Brent M.R."/>
            <person name="Brooks A.N."/>
            <person name="Brown R.H."/>
            <person name="Butlin R.K."/>
            <person name="Caggese C."/>
            <person name="Calvi B.R."/>
            <person name="Bernardo de Carvalho A."/>
            <person name="Caspi A."/>
            <person name="Castrezana S."/>
            <person name="Celniker S.E."/>
            <person name="Chang J.L."/>
            <person name="Chapple C."/>
            <person name="Chatterji S."/>
            <person name="Chinwalla A."/>
            <person name="Civetta A."/>
            <person name="Clifton S.W."/>
            <person name="Comeron J.M."/>
            <person name="Costello J.C."/>
            <person name="Coyne J.A."/>
            <person name="Daub J."/>
            <person name="David R.G."/>
            <person name="Delcher A.L."/>
            <person name="Delehaunty K."/>
            <person name="Do C.B."/>
            <person name="Ebling H."/>
            <person name="Edwards K."/>
            <person name="Eickbush T."/>
            <person name="Evans J.D."/>
            <person name="Filipski A."/>
            <person name="Findeiss S."/>
            <person name="Freyhult E."/>
            <person name="Fulton L."/>
            <person name="Fulton R."/>
            <person name="Garcia A.C."/>
            <person name="Gardiner A."/>
            <person name="Garfield D.A."/>
            <person name="Garvin B.E."/>
            <person name="Gibson G."/>
            <person name="Gilbert D."/>
            <person name="Gnerre S."/>
            <person name="Godfrey J."/>
            <person name="Good R."/>
            <person name="Gotea V."/>
            <person name="Gravely B."/>
            <person name="Greenberg A.J."/>
            <person name="Griffiths-Jones S."/>
            <person name="Gross S."/>
            <person name="Guigo R."/>
            <person name="Gustafson E.A."/>
            <person name="Haerty W."/>
            <person name="Hahn M.W."/>
            <person name="Halligan D.L."/>
            <person name="Halpern A.L."/>
            <person name="Halter G.M."/>
            <person name="Han M.V."/>
            <person name="Heger A."/>
            <person name="Hillier L."/>
            <person name="Hinrichs A.S."/>
            <person name="Holmes I."/>
            <person name="Hoskins R.A."/>
            <person name="Hubisz M.J."/>
            <person name="Hultmark D."/>
            <person name="Huntley M.A."/>
            <person name="Jaffe D.B."/>
            <person name="Jagadeeshan S."/>
            <person name="Jeck W.R."/>
            <person name="Johnson J."/>
            <person name="Jones C.D."/>
            <person name="Jordan W.C."/>
            <person name="Karpen G.H."/>
            <person name="Kataoka E."/>
            <person name="Keightley P.D."/>
            <person name="Kheradpour P."/>
            <person name="Kirkness E.F."/>
            <person name="Koerich L.B."/>
            <person name="Kristiansen K."/>
            <person name="Kudrna D."/>
            <person name="Kulathinal R.J."/>
            <person name="Kumar S."/>
            <person name="Kwok R."/>
            <person name="Lander E."/>
            <person name="Langley C.H."/>
            <person name="Lapoint R."/>
            <person name="Lazzaro B.P."/>
            <person name="Lee S.J."/>
            <person name="Levesque L."/>
            <person name="Li R."/>
            <person name="Lin C.F."/>
            <person name="Lin M.F."/>
            <person name="Lindblad-Toh K."/>
            <person name="Llopart A."/>
            <person name="Long M."/>
            <person name="Low L."/>
            <person name="Lozovsky E."/>
            <person name="Lu J."/>
            <person name="Luo M."/>
            <person name="Machado C.A."/>
            <person name="Makalowski W."/>
            <person name="Marzo M."/>
            <person name="Matsuda M."/>
            <person name="Matzkin L."/>
            <person name="McAllister B."/>
            <person name="McBride C.S."/>
            <person name="McKernan B."/>
            <person name="McKernan K."/>
            <person name="Mendez-Lago M."/>
            <person name="Minx P."/>
            <person name="Mollenhauer M.U."/>
            <person name="Montooth K."/>
            <person name="Mount S.M."/>
            <person name="Mu X."/>
            <person name="Myers E."/>
            <person name="Negre B."/>
            <person name="Newfeld S."/>
            <person name="Nielsen R."/>
            <person name="Noor M.A."/>
            <person name="O'Grady P."/>
            <person name="Pachter L."/>
            <person name="Papaceit M."/>
            <person name="Parisi M.J."/>
            <person name="Parisi M."/>
            <person name="Parts L."/>
            <person name="Pedersen J.S."/>
            <person name="Pesole G."/>
            <person name="Phillippy A.M."/>
            <person name="Ponting C.P."/>
            <person name="Pop M."/>
            <person name="Porcelli D."/>
            <person name="Powell J.R."/>
            <person name="Prohaska S."/>
            <person name="Pruitt K."/>
            <person name="Puig M."/>
            <person name="Quesneville H."/>
            <person name="Ram K.R."/>
            <person name="Rand D."/>
            <person name="Rasmussen M.D."/>
            <person name="Reed L.K."/>
            <person name="Reenan R."/>
            <person name="Reily A."/>
            <person name="Remington K.A."/>
            <person name="Rieger T.T."/>
            <person name="Ritchie M.G."/>
            <person name="Robin C."/>
            <person name="Rogers Y.H."/>
            <person name="Rohde C."/>
            <person name="Rozas J."/>
            <person name="Rubenfield M.J."/>
            <person name="Ruiz A."/>
            <person name="Russo S."/>
            <person name="Salzberg S.L."/>
            <person name="Sanchez-Gracia A."/>
            <person name="Saranga D.J."/>
            <person name="Sato H."/>
            <person name="Schaeffer S.W."/>
            <person name="Schatz M.C."/>
            <person name="Schlenke T."/>
            <person name="Schwartz R."/>
            <person name="Segarra C."/>
            <person name="Singh R.S."/>
            <person name="Sirot L."/>
            <person name="Sirota M."/>
            <person name="Sisneros N.B."/>
            <person name="Smith C.D."/>
            <person name="Smith T.F."/>
            <person name="Spieth J."/>
            <person name="Stage D.E."/>
            <person name="Stark A."/>
            <person name="Stephan W."/>
            <person name="Strausberg R.L."/>
            <person name="Strempel S."/>
            <person name="Sturgill D."/>
            <person name="Sutton G."/>
            <person name="Sutton G.G."/>
            <person name="Tao W."/>
            <person name="Teichmann S."/>
            <person name="Tobari Y.N."/>
            <person name="Tomimura Y."/>
            <person name="Tsolas J.M."/>
            <person name="Valente V.L."/>
            <person name="Venter E."/>
            <person name="Venter J.C."/>
            <person name="Vicario S."/>
            <person name="Vieira F.G."/>
            <person name="Vilella A.J."/>
            <person name="Villasante A."/>
            <person name="Walenz B."/>
            <person name="Wang J."/>
            <person name="Wasserman M."/>
            <person name="Watts T."/>
            <person name="Wilson D."/>
            <person name="Wilson R.K."/>
            <person name="Wing R.A."/>
            <person name="Wolfner M.F."/>
            <person name="Wong A."/>
            <person name="Wong G.K."/>
            <person name="Wu C.I."/>
            <person name="Wu G."/>
            <person name="Yamamoto D."/>
            <person name="Yang H.P."/>
            <person name="Yang S.P."/>
            <person name="Yorke J.A."/>
            <person name="Yoshida K."/>
            <person name="Zdobnov E."/>
            <person name="Zhang P."/>
            <person name="Zhang Y."/>
            <person name="Zimin A.V."/>
            <person name="Baldwin J."/>
            <person name="Abdouelleil A."/>
            <person name="Abdulkadir J."/>
            <person name="Abebe A."/>
            <person name="Abera B."/>
            <person name="Abreu J."/>
            <person name="Acer S.C."/>
            <person name="Aftuck L."/>
            <person name="Alexander A."/>
            <person name="An P."/>
            <person name="Anderson E."/>
            <person name="Anderson S."/>
            <person name="Arachi H."/>
            <person name="Azer M."/>
            <person name="Bachantsang P."/>
            <person name="Barry A."/>
            <person name="Bayul T."/>
            <person name="Berlin A."/>
            <person name="Bessette D."/>
            <person name="Bloom T."/>
            <person name="Blye J."/>
            <person name="Boguslavskiy L."/>
            <person name="Bonnet C."/>
            <person name="Boukhgalter B."/>
            <person name="Bourzgui I."/>
            <person name="Brown A."/>
            <person name="Cahill P."/>
            <person name="Channer S."/>
            <person name="Cheshatsang Y."/>
            <person name="Chuda L."/>
            <person name="Citroen M."/>
            <person name="Collymore A."/>
            <person name="Cooke P."/>
            <person name="Costello M."/>
            <person name="D'Aco K."/>
            <person name="Daza R."/>
            <person name="De Haan G."/>
            <person name="DeGray S."/>
            <person name="DeMaso C."/>
            <person name="Dhargay N."/>
            <person name="Dooley K."/>
            <person name="Dooley E."/>
            <person name="Doricent M."/>
            <person name="Dorje P."/>
            <person name="Dorjee K."/>
            <person name="Dupes A."/>
            <person name="Elong R."/>
            <person name="Falk J."/>
            <person name="Farina A."/>
            <person name="Faro S."/>
            <person name="Ferguson D."/>
            <person name="Fisher S."/>
            <person name="Foley C.D."/>
            <person name="Franke A."/>
            <person name="Friedrich D."/>
            <person name="Gadbois L."/>
            <person name="Gearin G."/>
            <person name="Gearin C.R."/>
            <person name="Giannoukos G."/>
            <person name="Goode T."/>
            <person name="Graham J."/>
            <person name="Grandbois E."/>
            <person name="Grewal S."/>
            <person name="Gyaltsen K."/>
            <person name="Hafez N."/>
            <person name="Hagos B."/>
            <person name="Hall J."/>
            <person name="Henson C."/>
            <person name="Hollinger A."/>
            <person name="Honan T."/>
            <person name="Huard M.D."/>
            <person name="Hughes L."/>
            <person name="Hurhula B."/>
            <person name="Husby M.E."/>
            <person name="Kamat A."/>
            <person name="Kanga B."/>
            <person name="Kashin S."/>
            <person name="Khazanovich D."/>
            <person name="Kisner P."/>
            <person name="Lance K."/>
            <person name="Lara M."/>
            <person name="Lee W."/>
            <person name="Lennon N."/>
            <person name="Letendre F."/>
            <person name="LeVine R."/>
            <person name="Lipovsky A."/>
            <person name="Liu X."/>
            <person name="Liu J."/>
            <person name="Liu S."/>
            <person name="Lokyitsang T."/>
            <person name="Lokyitsang Y."/>
            <person name="Lubonja R."/>
            <person name="Lui A."/>
            <person name="MacDonald P."/>
            <person name="Magnisalis V."/>
            <person name="Maru K."/>
            <person name="Matthews C."/>
            <person name="McCusker W."/>
            <person name="McDonough S."/>
            <person name="Mehta T."/>
            <person name="Meldrim J."/>
            <person name="Meneus L."/>
            <person name="Mihai O."/>
            <person name="Mihalev A."/>
            <person name="Mihova T."/>
            <person name="Mittelman R."/>
            <person name="Mlenga V."/>
            <person name="Montmayeur A."/>
            <person name="Mulrain L."/>
            <person name="Navidi A."/>
            <person name="Naylor J."/>
            <person name="Negash T."/>
            <person name="Nguyen T."/>
            <person name="Nguyen N."/>
            <person name="Nicol R."/>
            <person name="Norbu C."/>
            <person name="Norbu N."/>
            <person name="Novod N."/>
            <person name="O'Neill B."/>
            <person name="Osman S."/>
            <person name="Markiewicz E."/>
            <person name="Oyono O.L."/>
            <person name="Patti C."/>
            <person name="Phunkhang P."/>
            <person name="Pierre F."/>
            <person name="Priest M."/>
            <person name="Raghuraman S."/>
            <person name="Rege F."/>
            <person name="Reyes R."/>
            <person name="Rise C."/>
            <person name="Rogov P."/>
            <person name="Ross K."/>
            <person name="Ryan E."/>
            <person name="Settipalli S."/>
            <person name="Shea T."/>
            <person name="Sherpa N."/>
            <person name="Shi L."/>
            <person name="Shih D."/>
            <person name="Sparrow T."/>
            <person name="Spaulding J."/>
            <person name="Stalker J."/>
            <person name="Stange-Thomann N."/>
            <person name="Stavropoulos S."/>
            <person name="Stone C."/>
            <person name="Strader C."/>
            <person name="Tesfaye S."/>
            <person name="Thomson T."/>
            <person name="Thoulutsang Y."/>
            <person name="Thoulutsang D."/>
            <person name="Topham K."/>
            <person name="Topping I."/>
            <person name="Tsamla T."/>
            <person name="Vassiliev H."/>
            <person name="Vo A."/>
            <person name="Wangchuk T."/>
            <person name="Wangdi T."/>
            <person name="Weiand M."/>
            <person name="Wilkinson J."/>
            <person name="Wilson A."/>
            <person name="Yadav S."/>
            <person name="Young G."/>
            <person name="Yu Q."/>
            <person name="Zembek L."/>
            <person name="Zhong D."/>
            <person name="Zimmer A."/>
            <person name="Zwirko Z."/>
            <person name="Jaffe D.B."/>
            <person name="Alvarez P."/>
            <person name="Brockman W."/>
            <person name="Butler J."/>
            <person name="Chin C."/>
            <person name="Gnerre S."/>
            <person name="Grabherr M."/>
            <person name="Kleber M."/>
            <person name="Mauceli E."/>
            <person name="MacCallum I."/>
        </authorList>
    </citation>
    <scope>NUCLEOTIDE SEQUENCE [LARGE SCALE GENOMIC DNA]</scope>
    <source>
        <strain evidence="3">Tucson 15010-1051.87</strain>
    </source>
</reference>
<dbReference type="AlphaFoldDB" id="A0A0Q9VZD5"/>
<evidence type="ECO:0000313" key="3">
    <source>
        <dbReference type="Proteomes" id="UP000008792"/>
    </source>
</evidence>
<name>A0A0Q9VZD5_DROVI</name>
<dbReference type="InterPro" id="IPR002130">
    <property type="entry name" value="Cyclophilin-type_PPIase_dom"/>
</dbReference>
<gene>
    <name evidence="2" type="primary">Dvir\GJ26500</name>
    <name evidence="2" type="ORF">Dvir_GJ26500</name>
</gene>
<evidence type="ECO:0000313" key="2">
    <source>
        <dbReference type="EMBL" id="KRF78202.1"/>
    </source>
</evidence>
<evidence type="ECO:0000259" key="1">
    <source>
        <dbReference type="PROSITE" id="PS50072"/>
    </source>
</evidence>